<evidence type="ECO:0000313" key="3">
    <source>
        <dbReference type="Proteomes" id="UP000824540"/>
    </source>
</evidence>
<organism evidence="2 3">
    <name type="scientific">Albula glossodonta</name>
    <name type="common">roundjaw bonefish</name>
    <dbReference type="NCBI Taxonomy" id="121402"/>
    <lineage>
        <taxon>Eukaryota</taxon>
        <taxon>Metazoa</taxon>
        <taxon>Chordata</taxon>
        <taxon>Craniata</taxon>
        <taxon>Vertebrata</taxon>
        <taxon>Euteleostomi</taxon>
        <taxon>Actinopterygii</taxon>
        <taxon>Neopterygii</taxon>
        <taxon>Teleostei</taxon>
        <taxon>Albuliformes</taxon>
        <taxon>Albulidae</taxon>
        <taxon>Albula</taxon>
    </lineage>
</organism>
<feature type="non-terminal residue" evidence="2">
    <location>
        <position position="74"/>
    </location>
</feature>
<name>A0A8T2N214_9TELE</name>
<sequence>GLLADIEGYSPLSDDQGWEEEAGTQPQRLTLSCFKFLSSDHMTTVACHESTCKHWDGMGLMWEVTLALTGQCLT</sequence>
<dbReference type="Proteomes" id="UP000824540">
    <property type="component" value="Unassembled WGS sequence"/>
</dbReference>
<dbReference type="AlphaFoldDB" id="A0A8T2N214"/>
<evidence type="ECO:0000256" key="1">
    <source>
        <dbReference type="SAM" id="MobiDB-lite"/>
    </source>
</evidence>
<protein>
    <submittedName>
        <fullName evidence="2">Uncharacterized protein</fullName>
    </submittedName>
</protein>
<proteinExistence type="predicted"/>
<gene>
    <name evidence="2" type="ORF">JZ751_009399</name>
</gene>
<accession>A0A8T2N214</accession>
<comment type="caution">
    <text evidence="2">The sequence shown here is derived from an EMBL/GenBank/DDBJ whole genome shotgun (WGS) entry which is preliminary data.</text>
</comment>
<reference evidence="2" key="1">
    <citation type="thesis" date="2021" institute="BYU ScholarsArchive" country="Provo, UT, USA">
        <title>Applications of and Algorithms for Genome Assembly and Genomic Analyses with an Emphasis on Marine Teleosts.</title>
        <authorList>
            <person name="Pickett B.D."/>
        </authorList>
    </citation>
    <scope>NUCLEOTIDE SEQUENCE</scope>
    <source>
        <strain evidence="2">HI-2016</strain>
    </source>
</reference>
<feature type="region of interest" description="Disordered" evidence="1">
    <location>
        <begin position="1"/>
        <end position="24"/>
    </location>
</feature>
<keyword evidence="3" id="KW-1185">Reference proteome</keyword>
<dbReference type="EMBL" id="JAFBMS010000169">
    <property type="protein sequence ID" value="KAG9333936.1"/>
    <property type="molecule type" value="Genomic_DNA"/>
</dbReference>
<evidence type="ECO:0000313" key="2">
    <source>
        <dbReference type="EMBL" id="KAG9333936.1"/>
    </source>
</evidence>